<evidence type="ECO:0000313" key="3">
    <source>
        <dbReference type="Proteomes" id="UP001054945"/>
    </source>
</evidence>
<dbReference type="Proteomes" id="UP001054945">
    <property type="component" value="Unassembled WGS sequence"/>
</dbReference>
<proteinExistence type="predicted"/>
<accession>A0AAV4Q920</accession>
<gene>
    <name evidence="2" type="ORF">CEXT_400321</name>
</gene>
<sequence>MAKKKSTMYLLTRLRVWVRNNAHKGLRTQSPPLLPISCRLSKDGGGQSNPSPGNRCDPSIVKPELGFKE</sequence>
<feature type="region of interest" description="Disordered" evidence="1">
    <location>
        <begin position="39"/>
        <end position="69"/>
    </location>
</feature>
<evidence type="ECO:0000313" key="2">
    <source>
        <dbReference type="EMBL" id="GIY04866.1"/>
    </source>
</evidence>
<comment type="caution">
    <text evidence="2">The sequence shown here is derived from an EMBL/GenBank/DDBJ whole genome shotgun (WGS) entry which is preliminary data.</text>
</comment>
<keyword evidence="3" id="KW-1185">Reference proteome</keyword>
<dbReference type="EMBL" id="BPLR01005763">
    <property type="protein sequence ID" value="GIY04866.1"/>
    <property type="molecule type" value="Genomic_DNA"/>
</dbReference>
<evidence type="ECO:0000256" key="1">
    <source>
        <dbReference type="SAM" id="MobiDB-lite"/>
    </source>
</evidence>
<name>A0AAV4Q920_CAEEX</name>
<organism evidence="2 3">
    <name type="scientific">Caerostris extrusa</name>
    <name type="common">Bark spider</name>
    <name type="synonym">Caerostris bankana</name>
    <dbReference type="NCBI Taxonomy" id="172846"/>
    <lineage>
        <taxon>Eukaryota</taxon>
        <taxon>Metazoa</taxon>
        <taxon>Ecdysozoa</taxon>
        <taxon>Arthropoda</taxon>
        <taxon>Chelicerata</taxon>
        <taxon>Arachnida</taxon>
        <taxon>Araneae</taxon>
        <taxon>Araneomorphae</taxon>
        <taxon>Entelegynae</taxon>
        <taxon>Araneoidea</taxon>
        <taxon>Araneidae</taxon>
        <taxon>Caerostris</taxon>
    </lineage>
</organism>
<reference evidence="2 3" key="1">
    <citation type="submission" date="2021-06" db="EMBL/GenBank/DDBJ databases">
        <title>Caerostris extrusa draft genome.</title>
        <authorList>
            <person name="Kono N."/>
            <person name="Arakawa K."/>
        </authorList>
    </citation>
    <scope>NUCLEOTIDE SEQUENCE [LARGE SCALE GENOMIC DNA]</scope>
</reference>
<protein>
    <submittedName>
        <fullName evidence="2">Uncharacterized protein</fullName>
    </submittedName>
</protein>
<dbReference type="AlphaFoldDB" id="A0AAV4Q920"/>